<organism evidence="2">
    <name type="scientific">marine metagenome</name>
    <dbReference type="NCBI Taxonomy" id="408172"/>
    <lineage>
        <taxon>unclassified sequences</taxon>
        <taxon>metagenomes</taxon>
        <taxon>ecological metagenomes</taxon>
    </lineage>
</organism>
<gene>
    <name evidence="2" type="ORF">METZ01_LOCUS11822</name>
</gene>
<proteinExistence type="predicted"/>
<keyword evidence="1" id="KW-0472">Membrane</keyword>
<keyword evidence="1" id="KW-1133">Transmembrane helix</keyword>
<accession>A0A381NYI5</accession>
<keyword evidence="1" id="KW-0812">Transmembrane</keyword>
<evidence type="ECO:0000313" key="2">
    <source>
        <dbReference type="EMBL" id="SUZ58968.1"/>
    </source>
</evidence>
<evidence type="ECO:0000256" key="1">
    <source>
        <dbReference type="SAM" id="Phobius"/>
    </source>
</evidence>
<feature type="non-terminal residue" evidence="2">
    <location>
        <position position="1"/>
    </location>
</feature>
<dbReference type="EMBL" id="UINC01000654">
    <property type="protein sequence ID" value="SUZ58968.1"/>
    <property type="molecule type" value="Genomic_DNA"/>
</dbReference>
<feature type="transmembrane region" description="Helical" evidence="1">
    <location>
        <begin position="47"/>
        <end position="65"/>
    </location>
</feature>
<name>A0A381NYI5_9ZZZZ</name>
<protein>
    <submittedName>
        <fullName evidence="2">Uncharacterized protein</fullName>
    </submittedName>
</protein>
<reference evidence="2" key="1">
    <citation type="submission" date="2018-05" db="EMBL/GenBank/DDBJ databases">
        <authorList>
            <person name="Lanie J.A."/>
            <person name="Ng W.-L."/>
            <person name="Kazmierczak K.M."/>
            <person name="Andrzejewski T.M."/>
            <person name="Davidsen T.M."/>
            <person name="Wayne K.J."/>
            <person name="Tettelin H."/>
            <person name="Glass J.I."/>
            <person name="Rusch D."/>
            <person name="Podicherti R."/>
            <person name="Tsui H.-C.T."/>
            <person name="Winkler M.E."/>
        </authorList>
    </citation>
    <scope>NUCLEOTIDE SEQUENCE</scope>
</reference>
<dbReference type="AlphaFoldDB" id="A0A381NYI5"/>
<sequence length="71" mass="7821">VLTALAGCLTLPRTVQEPLAFPAPESHDVMPEEIPNDGSDNSRFRTTLIRVIIVQVVALGLLLLLQLRYQP</sequence>